<dbReference type="Gene3D" id="1.10.472.10">
    <property type="entry name" value="Cyclin-like"/>
    <property type="match status" value="1"/>
</dbReference>
<dbReference type="AlphaFoldDB" id="A0A5N5WJ15"/>
<evidence type="ECO:0000256" key="1">
    <source>
        <dbReference type="SAM" id="MobiDB-lite"/>
    </source>
</evidence>
<name>A0A5N5WJ15_9EURO</name>
<organism evidence="2 3">
    <name type="scientific">Aspergillus leporis</name>
    <dbReference type="NCBI Taxonomy" id="41062"/>
    <lineage>
        <taxon>Eukaryota</taxon>
        <taxon>Fungi</taxon>
        <taxon>Dikarya</taxon>
        <taxon>Ascomycota</taxon>
        <taxon>Pezizomycotina</taxon>
        <taxon>Eurotiomycetes</taxon>
        <taxon>Eurotiomycetidae</taxon>
        <taxon>Eurotiales</taxon>
        <taxon>Aspergillaceae</taxon>
        <taxon>Aspergillus</taxon>
        <taxon>Aspergillus subgen. Circumdati</taxon>
    </lineage>
</organism>
<protein>
    <submittedName>
        <fullName evidence="2">Cyclin-domain-containing protein</fullName>
    </submittedName>
</protein>
<dbReference type="SUPFAM" id="SSF47954">
    <property type="entry name" value="Cyclin-like"/>
    <property type="match status" value="1"/>
</dbReference>
<dbReference type="OrthoDB" id="442243at2759"/>
<dbReference type="GO" id="GO:0005634">
    <property type="term" value="C:nucleus"/>
    <property type="evidence" value="ECO:0007669"/>
    <property type="project" value="TreeGrafter"/>
</dbReference>
<feature type="region of interest" description="Disordered" evidence="1">
    <location>
        <begin position="329"/>
        <end position="389"/>
    </location>
</feature>
<evidence type="ECO:0000313" key="2">
    <source>
        <dbReference type="EMBL" id="KAB8067647.1"/>
    </source>
</evidence>
<dbReference type="Pfam" id="PF08613">
    <property type="entry name" value="Cyclin"/>
    <property type="match status" value="1"/>
</dbReference>
<feature type="compositionally biased region" description="Low complexity" evidence="1">
    <location>
        <begin position="106"/>
        <end position="119"/>
    </location>
</feature>
<dbReference type="GO" id="GO:0016538">
    <property type="term" value="F:cyclin-dependent protein serine/threonine kinase regulator activity"/>
    <property type="evidence" value="ECO:0007669"/>
    <property type="project" value="TreeGrafter"/>
</dbReference>
<gene>
    <name evidence="2" type="ORF">BDV29DRAFT_85395</name>
</gene>
<dbReference type="Proteomes" id="UP000326565">
    <property type="component" value="Unassembled WGS sequence"/>
</dbReference>
<dbReference type="InterPro" id="IPR036915">
    <property type="entry name" value="Cyclin-like_sf"/>
</dbReference>
<dbReference type="GO" id="GO:0019901">
    <property type="term" value="F:protein kinase binding"/>
    <property type="evidence" value="ECO:0007669"/>
    <property type="project" value="InterPro"/>
</dbReference>
<keyword evidence="3" id="KW-1185">Reference proteome</keyword>
<evidence type="ECO:0000313" key="3">
    <source>
        <dbReference type="Proteomes" id="UP000326565"/>
    </source>
</evidence>
<dbReference type="CDD" id="cd20557">
    <property type="entry name" value="CYCLIN_ScPCL1-like"/>
    <property type="match status" value="1"/>
</dbReference>
<feature type="region of interest" description="Disordered" evidence="1">
    <location>
        <begin position="102"/>
        <end position="136"/>
    </location>
</feature>
<dbReference type="InterPro" id="IPR013922">
    <property type="entry name" value="Cyclin_PHO80-like"/>
</dbReference>
<accession>A0A5N5WJ15</accession>
<dbReference type="GO" id="GO:0000307">
    <property type="term" value="C:cyclin-dependent protein kinase holoenzyme complex"/>
    <property type="evidence" value="ECO:0007669"/>
    <property type="project" value="TreeGrafter"/>
</dbReference>
<dbReference type="PANTHER" id="PTHR15615:SF118">
    <property type="entry name" value="CYCLIN, HYPOTHETICAL (EUROFUNG)"/>
    <property type="match status" value="1"/>
</dbReference>
<dbReference type="EMBL" id="ML732461">
    <property type="protein sequence ID" value="KAB8067647.1"/>
    <property type="molecule type" value="Genomic_DNA"/>
</dbReference>
<dbReference type="PANTHER" id="PTHR15615">
    <property type="match status" value="1"/>
</dbReference>
<reference evidence="2 3" key="1">
    <citation type="submission" date="2019-04" db="EMBL/GenBank/DDBJ databases">
        <title>Friends and foes A comparative genomics study of 23 Aspergillus species from section Flavi.</title>
        <authorList>
            <consortium name="DOE Joint Genome Institute"/>
            <person name="Kjaerbolling I."/>
            <person name="Vesth T."/>
            <person name="Frisvad J.C."/>
            <person name="Nybo J.L."/>
            <person name="Theobald S."/>
            <person name="Kildgaard S."/>
            <person name="Isbrandt T."/>
            <person name="Kuo A."/>
            <person name="Sato A."/>
            <person name="Lyhne E.K."/>
            <person name="Kogle M.E."/>
            <person name="Wiebenga A."/>
            <person name="Kun R.S."/>
            <person name="Lubbers R.J."/>
            <person name="Makela M.R."/>
            <person name="Barry K."/>
            <person name="Chovatia M."/>
            <person name="Clum A."/>
            <person name="Daum C."/>
            <person name="Haridas S."/>
            <person name="He G."/>
            <person name="LaButti K."/>
            <person name="Lipzen A."/>
            <person name="Mondo S."/>
            <person name="Riley R."/>
            <person name="Salamov A."/>
            <person name="Simmons B.A."/>
            <person name="Magnuson J.K."/>
            <person name="Henrissat B."/>
            <person name="Mortensen U.H."/>
            <person name="Larsen T.O."/>
            <person name="Devries R.P."/>
            <person name="Grigoriev I.V."/>
            <person name="Machida M."/>
            <person name="Baker S.E."/>
            <person name="Andersen M.R."/>
        </authorList>
    </citation>
    <scope>NUCLEOTIDE SEQUENCE [LARGE SCALE GENOMIC DNA]</scope>
    <source>
        <strain evidence="2 3">CBS 151.66</strain>
    </source>
</reference>
<proteinExistence type="predicted"/>
<sequence>MSLPVFSTQSYPSVPHPFTPTIPLYSRAEDSTCAKRRQLETVSEVPDHHWTAPLRDGLPTPPNDMAGVAYNNITPSGYGGKFGGITLPHYAKAPNYTRMTSDQHLTTTVPQSKPQSQPSLQDAPSAEPDSQKKGSSKSVASYLQIPLSINSSKGNLADFAAQMTCLFWFETTAKLNDIEERKNPLLYLAPEAIPSAGFLKWVTNILSTTQVSQNVILLALLFVYRLKNFNHSVRGKKGSEYRLMTIALMLGNKFLDDNTYTNKTWAEVSGISVQEIHVMEVEFLSNVRYNLFVSEEEWTKWHSKLSLFADFFNKASLAPQPKELEAPTPALRISPNLGPSQLQASPSPRLPSPPNSDVLRGQNWNVPSYVPPPQLGNEIPPISSRKRTRDDYIEAQPSKRLAMPKAIPTTMSTLPSAALTSVPTLPPVLAATSAPSSMGIPGKVSRLPPPNFPPSSHGLAPSVPTSVLPFPSVAGRAVHSVYNPSANWVPQLPPTQVPPITNGLYNPSVSLPDPGRQHNSPFGVTSATISPAISAYSTHTPQTNLSPSFFLANRNSPYRPVRNFNTLLIPPPSSFQQQRTVPFEHMHYQPLGKTAAERKTGLLPYIHHEAWPQAPFIQPNFHSTPHY</sequence>